<dbReference type="InterPro" id="IPR003200">
    <property type="entry name" value="Nict_dMeBzImd_PRibTrfase"/>
</dbReference>
<evidence type="ECO:0000256" key="1">
    <source>
        <dbReference type="ARBA" id="ARBA00005049"/>
    </source>
</evidence>
<dbReference type="GO" id="GO:0008939">
    <property type="term" value="F:nicotinate-nucleotide-dimethylbenzimidazole phosphoribosyltransferase activity"/>
    <property type="evidence" value="ECO:0007669"/>
    <property type="project" value="UniProtKB-EC"/>
</dbReference>
<dbReference type="CDD" id="cd02439">
    <property type="entry name" value="DMB-PRT_CobT"/>
    <property type="match status" value="1"/>
</dbReference>
<name>H1CXC0_9FIRM</name>
<sequence>MSSIPKLNEDVMKACQLYVDNLIKPIHSLGKLEEMAVRIAGITGIVKPSYLSKALVIFGGDTAVDGENKTKGQLSHDEMKLVAQGYGPVNVIARQLESPVYLIDAGLEKDTSDIEGVLTKKMIHGTHHGRPAMDDEVVENAISLGMSVAKTLAAQGVEAAGIGNIGERSLLSALAVTASIMKEDLMKVSQGSSFQLSLSGVGDFAKDPVGNLAEVGSAEIAALFGFVVEAARKGMIVVFDNAVTGAAVLAAVTVYPEIRNFIFPSVYYEEPIHKMQMQKLKMNAFLHYDFTEAEGFGSALGLSLLDAAIDMLNQMKTFGTADVDVAIDGAGSGRQRKEIK</sequence>
<dbReference type="EMBL" id="ADLT01000001">
    <property type="protein sequence ID" value="EHO63951.1"/>
    <property type="molecule type" value="Genomic_DNA"/>
</dbReference>
<comment type="catalytic activity">
    <reaction evidence="9">
        <text>5,6-dimethylbenzimidazole + nicotinate beta-D-ribonucleotide = alpha-ribazole 5'-phosphate + nicotinate + H(+)</text>
        <dbReference type="Rhea" id="RHEA:11196"/>
        <dbReference type="ChEBI" id="CHEBI:15378"/>
        <dbReference type="ChEBI" id="CHEBI:15890"/>
        <dbReference type="ChEBI" id="CHEBI:32544"/>
        <dbReference type="ChEBI" id="CHEBI:57502"/>
        <dbReference type="ChEBI" id="CHEBI:57918"/>
        <dbReference type="EC" id="2.4.2.21"/>
    </reaction>
</comment>
<dbReference type="Proteomes" id="UP000003277">
    <property type="component" value="Unassembled WGS sequence"/>
</dbReference>
<dbReference type="GO" id="GO:0009236">
    <property type="term" value="P:cobalamin biosynthetic process"/>
    <property type="evidence" value="ECO:0007669"/>
    <property type="project" value="UniProtKB-KW"/>
</dbReference>
<dbReference type="STRING" id="742743.HMPREF9453_00008"/>
<evidence type="ECO:0000313" key="10">
    <source>
        <dbReference type="EMBL" id="EHO63951.1"/>
    </source>
</evidence>
<dbReference type="GeneID" id="98911777"/>
<dbReference type="OrthoDB" id="9781491at2"/>
<evidence type="ECO:0000256" key="9">
    <source>
        <dbReference type="ARBA" id="ARBA00047340"/>
    </source>
</evidence>
<dbReference type="PANTHER" id="PTHR43463:SF1">
    <property type="entry name" value="NICOTINATE-NUCLEOTIDE--DIMETHYLBENZIMIDAZOLE PHOSPHORIBOSYLTRANSFERASE"/>
    <property type="match status" value="1"/>
</dbReference>
<evidence type="ECO:0000256" key="2">
    <source>
        <dbReference type="ARBA" id="ARBA00007110"/>
    </source>
</evidence>
<evidence type="ECO:0000313" key="11">
    <source>
        <dbReference type="Proteomes" id="UP000003277"/>
    </source>
</evidence>
<dbReference type="Pfam" id="PF02277">
    <property type="entry name" value="DBI_PRT"/>
    <property type="match status" value="1"/>
</dbReference>
<dbReference type="eggNOG" id="COG2038">
    <property type="taxonomic scope" value="Bacteria"/>
</dbReference>
<reference evidence="10 11" key="1">
    <citation type="submission" date="2011-11" db="EMBL/GenBank/DDBJ databases">
        <title>The Genome Sequence of Dialister succinatiphilus YIT 11850.</title>
        <authorList>
            <consortium name="The Broad Institute Genome Sequencing Platform"/>
            <person name="Earl A."/>
            <person name="Ward D."/>
            <person name="Feldgarden M."/>
            <person name="Gevers D."/>
            <person name="Morotomi M."/>
            <person name="Young S.K."/>
            <person name="Zeng Q."/>
            <person name="Gargeya S."/>
            <person name="Fitzgerald M."/>
            <person name="Haas B."/>
            <person name="Abouelleil A."/>
            <person name="Alvarado L."/>
            <person name="Arachchi H.M."/>
            <person name="Berlin A."/>
            <person name="Brown A."/>
            <person name="Chapman S.B."/>
            <person name="Dunbar C."/>
            <person name="Gearin G."/>
            <person name="Goldberg J."/>
            <person name="Griggs A."/>
            <person name="Gujja S."/>
            <person name="Heiman D."/>
            <person name="Howarth C."/>
            <person name="Lui A."/>
            <person name="MacDonald P.J.P."/>
            <person name="Montmayeur A."/>
            <person name="Murphy C."/>
            <person name="Neiman D."/>
            <person name="Pearson M."/>
            <person name="Priest M."/>
            <person name="Roberts A."/>
            <person name="Saif S."/>
            <person name="Shea T."/>
            <person name="Sisk P."/>
            <person name="Stolte C."/>
            <person name="Sykes S."/>
            <person name="Wortman J."/>
            <person name="Nusbaum C."/>
            <person name="Birren B."/>
        </authorList>
    </citation>
    <scope>NUCLEOTIDE SEQUENCE [LARGE SCALE GENOMIC DNA]</scope>
    <source>
        <strain evidence="10 11">YIT 11850</strain>
    </source>
</reference>
<dbReference type="Gene3D" id="1.10.1610.10">
    <property type="match status" value="1"/>
</dbReference>
<comment type="pathway">
    <text evidence="1">Nucleoside biosynthesis; alpha-ribazole biosynthesis; alpha-ribazole from 5,6-dimethylbenzimidazole: step 1/2.</text>
</comment>
<organism evidence="10 11">
    <name type="scientific">Dialister succinatiphilus YIT 11850</name>
    <dbReference type="NCBI Taxonomy" id="742743"/>
    <lineage>
        <taxon>Bacteria</taxon>
        <taxon>Bacillati</taxon>
        <taxon>Bacillota</taxon>
        <taxon>Negativicutes</taxon>
        <taxon>Veillonellales</taxon>
        <taxon>Veillonellaceae</taxon>
        <taxon>Dialister</taxon>
    </lineage>
</organism>
<dbReference type="SUPFAM" id="SSF52733">
    <property type="entry name" value="Nicotinate mononucleotide:5,6-dimethylbenzimidazole phosphoribosyltransferase (CobT)"/>
    <property type="match status" value="1"/>
</dbReference>
<keyword evidence="6 10" id="KW-0328">Glycosyltransferase</keyword>
<keyword evidence="11" id="KW-1185">Reference proteome</keyword>
<dbReference type="PATRIC" id="fig|742743.3.peg.8"/>
<comment type="similarity">
    <text evidence="2">Belongs to the CobT family.</text>
</comment>
<keyword evidence="7 10" id="KW-0808">Transferase</keyword>
<evidence type="ECO:0000256" key="8">
    <source>
        <dbReference type="ARBA" id="ARBA00030686"/>
    </source>
</evidence>
<dbReference type="HOGENOM" id="CLU_002982_0_0_9"/>
<dbReference type="EC" id="2.4.2.21" evidence="3"/>
<proteinExistence type="inferred from homology"/>
<evidence type="ECO:0000256" key="5">
    <source>
        <dbReference type="ARBA" id="ARBA00022573"/>
    </source>
</evidence>
<dbReference type="InterPro" id="IPR036087">
    <property type="entry name" value="Nict_dMeBzImd_PRibTrfase_sf"/>
</dbReference>
<dbReference type="Gene3D" id="3.40.50.10210">
    <property type="match status" value="1"/>
</dbReference>
<dbReference type="PANTHER" id="PTHR43463">
    <property type="entry name" value="NICOTINATE-NUCLEOTIDE--DIMETHYLBENZIMIDAZOLE PHOSPHORIBOSYLTRANSFERASE"/>
    <property type="match status" value="1"/>
</dbReference>
<dbReference type="InterPro" id="IPR023195">
    <property type="entry name" value="Nict_dMeBzImd_PRibTrfase_N"/>
</dbReference>
<dbReference type="RefSeq" id="WP_008858515.1">
    <property type="nucleotide sequence ID" value="NZ_JH591187.1"/>
</dbReference>
<comment type="caution">
    <text evidence="10">The sequence shown here is derived from an EMBL/GenBank/DDBJ whole genome shotgun (WGS) entry which is preliminary data.</text>
</comment>
<evidence type="ECO:0000256" key="7">
    <source>
        <dbReference type="ARBA" id="ARBA00022679"/>
    </source>
</evidence>
<dbReference type="AlphaFoldDB" id="H1CXC0"/>
<evidence type="ECO:0000256" key="6">
    <source>
        <dbReference type="ARBA" id="ARBA00022676"/>
    </source>
</evidence>
<keyword evidence="5" id="KW-0169">Cobalamin biosynthesis</keyword>
<accession>H1CXC0</accession>
<protein>
    <recommendedName>
        <fullName evidence="4">Nicotinate-nucleotide--dimethylbenzimidazole phosphoribosyltransferase</fullName>
        <ecNumber evidence="3">2.4.2.21</ecNumber>
    </recommendedName>
    <alternativeName>
        <fullName evidence="8">N(1)-alpha-phosphoribosyltransferase</fullName>
    </alternativeName>
</protein>
<evidence type="ECO:0000256" key="4">
    <source>
        <dbReference type="ARBA" id="ARBA00015486"/>
    </source>
</evidence>
<evidence type="ECO:0000256" key="3">
    <source>
        <dbReference type="ARBA" id="ARBA00011991"/>
    </source>
</evidence>
<dbReference type="UniPathway" id="UPA00061">
    <property type="reaction ID" value="UER00516"/>
</dbReference>
<gene>
    <name evidence="10" type="ORF">HMPREF9453_00008</name>
</gene>